<dbReference type="PANTHER" id="PTHR43162">
    <property type="match status" value="1"/>
</dbReference>
<accession>A0A841FBH9</accession>
<dbReference type="EMBL" id="JACHGT010000005">
    <property type="protein sequence ID" value="MBB6034631.1"/>
    <property type="molecule type" value="Genomic_DNA"/>
</dbReference>
<dbReference type="PANTHER" id="PTHR43162:SF1">
    <property type="entry name" value="PRESTALK A DIFFERENTIATION PROTEIN A"/>
    <property type="match status" value="1"/>
</dbReference>
<dbReference type="Proteomes" id="UP000548476">
    <property type="component" value="Unassembled WGS sequence"/>
</dbReference>
<proteinExistence type="predicted"/>
<organism evidence="2 3">
    <name type="scientific">Phytomonospora endophytica</name>
    <dbReference type="NCBI Taxonomy" id="714109"/>
    <lineage>
        <taxon>Bacteria</taxon>
        <taxon>Bacillati</taxon>
        <taxon>Actinomycetota</taxon>
        <taxon>Actinomycetes</taxon>
        <taxon>Micromonosporales</taxon>
        <taxon>Micromonosporaceae</taxon>
        <taxon>Phytomonospora</taxon>
    </lineage>
</organism>
<evidence type="ECO:0000313" key="3">
    <source>
        <dbReference type="Proteomes" id="UP000548476"/>
    </source>
</evidence>
<name>A0A841FBH9_9ACTN</name>
<dbReference type="InterPro" id="IPR016040">
    <property type="entry name" value="NAD(P)-bd_dom"/>
</dbReference>
<reference evidence="2 3" key="1">
    <citation type="submission" date="2020-08" db="EMBL/GenBank/DDBJ databases">
        <title>Genomic Encyclopedia of Type Strains, Phase IV (KMG-IV): sequencing the most valuable type-strain genomes for metagenomic binning, comparative biology and taxonomic classification.</title>
        <authorList>
            <person name="Goeker M."/>
        </authorList>
    </citation>
    <scope>NUCLEOTIDE SEQUENCE [LARGE SCALE GENOMIC DNA]</scope>
    <source>
        <strain evidence="2 3">YIM 65646</strain>
    </source>
</reference>
<dbReference type="InterPro" id="IPR051604">
    <property type="entry name" value="Ergot_Alk_Oxidoreductase"/>
</dbReference>
<dbReference type="InterPro" id="IPR036291">
    <property type="entry name" value="NAD(P)-bd_dom_sf"/>
</dbReference>
<keyword evidence="3" id="KW-1185">Reference proteome</keyword>
<dbReference type="AlphaFoldDB" id="A0A841FBH9"/>
<feature type="domain" description="NAD(P)-binding" evidence="1">
    <location>
        <begin position="6"/>
        <end position="175"/>
    </location>
</feature>
<dbReference type="Pfam" id="PF13460">
    <property type="entry name" value="NAD_binding_10"/>
    <property type="match status" value="1"/>
</dbReference>
<dbReference type="SUPFAM" id="SSF51735">
    <property type="entry name" value="NAD(P)-binding Rossmann-fold domains"/>
    <property type="match status" value="1"/>
</dbReference>
<protein>
    <submittedName>
        <fullName evidence="2">Uncharacterized protein YbjT (DUF2867 family)</fullName>
    </submittedName>
</protein>
<dbReference type="Gene3D" id="3.90.25.10">
    <property type="entry name" value="UDP-galactose 4-epimerase, domain 1"/>
    <property type="match status" value="1"/>
</dbReference>
<comment type="caution">
    <text evidence="2">The sequence shown here is derived from an EMBL/GenBank/DDBJ whole genome shotgun (WGS) entry which is preliminary data.</text>
</comment>
<sequence>MIVVTGATGNVGRVLVGLLADTGEKIVAVSRTAAEGLPEGVEHRAADLGRPETLATAFDGADALFLFGGGDRPAEVVAAAKTAGITRVVLLSSQGAGTRPENPGHHGLRAFEAAVTSSGLSWTVLRPGGFASNAFAWAEPVRTARLAPSPFADVALPFVDPADIAAVAAAALTEPGHDGRTYVLTGPAALSPRERAAVIAEAVGAPVRLVEQTPGEARAQMLTFMPPEVVESTLDIIGSPTPAEQAVSPDIAAVLGREPGDFAGWVARNVVAFR</sequence>
<dbReference type="RefSeq" id="WP_184787512.1">
    <property type="nucleotide sequence ID" value="NZ_BONT01000110.1"/>
</dbReference>
<dbReference type="Gene3D" id="3.40.50.720">
    <property type="entry name" value="NAD(P)-binding Rossmann-like Domain"/>
    <property type="match status" value="1"/>
</dbReference>
<gene>
    <name evidence="2" type="ORF">HNR73_002485</name>
</gene>
<evidence type="ECO:0000313" key="2">
    <source>
        <dbReference type="EMBL" id="MBB6034631.1"/>
    </source>
</evidence>
<evidence type="ECO:0000259" key="1">
    <source>
        <dbReference type="Pfam" id="PF13460"/>
    </source>
</evidence>